<dbReference type="Proteomes" id="UP000656804">
    <property type="component" value="Unassembled WGS sequence"/>
</dbReference>
<protein>
    <submittedName>
        <fullName evidence="1">YcaQ family DNA glycosylase</fullName>
    </submittedName>
</protein>
<evidence type="ECO:0000313" key="2">
    <source>
        <dbReference type="Proteomes" id="UP000656804"/>
    </source>
</evidence>
<keyword evidence="2" id="KW-1185">Reference proteome</keyword>
<reference evidence="1" key="1">
    <citation type="submission" date="2020-11" db="EMBL/GenBank/DDBJ databases">
        <title>Nocardioides sp. CBS4Y-1, whole genome shotgun sequence.</title>
        <authorList>
            <person name="Tuo L."/>
        </authorList>
    </citation>
    <scope>NUCLEOTIDE SEQUENCE</scope>
    <source>
        <strain evidence="1">CBS4Y-1</strain>
    </source>
</reference>
<proteinExistence type="predicted"/>
<comment type="caution">
    <text evidence="1">The sequence shown here is derived from an EMBL/GenBank/DDBJ whole genome shotgun (WGS) entry which is preliminary data.</text>
</comment>
<dbReference type="Pfam" id="PF06224">
    <property type="entry name" value="AlkZ-like"/>
    <property type="match status" value="1"/>
</dbReference>
<name>A0A930UZJ4_9ACTN</name>
<dbReference type="PANTHER" id="PTHR30528">
    <property type="entry name" value="CYTOPLASMIC PROTEIN"/>
    <property type="match status" value="1"/>
</dbReference>
<dbReference type="PANTHER" id="PTHR30528:SF0">
    <property type="entry name" value="CYTOPLASMIC PROTEIN"/>
    <property type="match status" value="1"/>
</dbReference>
<dbReference type="EMBL" id="JADIVZ010000003">
    <property type="protein sequence ID" value="MBF4161920.1"/>
    <property type="molecule type" value="Genomic_DNA"/>
</dbReference>
<dbReference type="RefSeq" id="WP_194503164.1">
    <property type="nucleotide sequence ID" value="NZ_JADIVZ010000003.1"/>
</dbReference>
<dbReference type="AlphaFoldDB" id="A0A930UZJ4"/>
<dbReference type="InterPro" id="IPR009351">
    <property type="entry name" value="AlkZ-like"/>
</dbReference>
<evidence type="ECO:0000313" key="1">
    <source>
        <dbReference type="EMBL" id="MBF4161920.1"/>
    </source>
</evidence>
<sequence>MHELSPEHARRVAVRAQLLCHPRPTDVEAVVEHLTMLQLDPTQVIAPHADLLLWSRLGSVYDRDELAVLLESGRLLELDMRARPAADLALYTAEMAAWPGDDGKEWQHRLAAWVDDNDACRRDVLETLRQEGPLPASALPRTIVNPWRSSGWSNDKSVLKLLDLMSGRGEVAVVGREGRHRLWDLAERVFPDDEPVPLAEALAERGRRRLAALGIARARAAATPVEPNHVGEVGEPAVVEGVKGRWRVDPRYLDEHADPFEGRTAILSPLDQLLFDRTRMEQLFGFDYQLEMYKPVAQRRFGYWAMPVLHGCDLIGKVDATAEVGEGVLRVDAVHEDRLPATAGGPSGQPWSAAVRRAVHTELEDLATWLGVEVMLGPGVTAP</sequence>
<accession>A0A930UZJ4</accession>
<gene>
    <name evidence="1" type="ORF">ISG29_09470</name>
</gene>
<organism evidence="1 2">
    <name type="scientific">Nocardioides acrostichi</name>
    <dbReference type="NCBI Taxonomy" id="2784339"/>
    <lineage>
        <taxon>Bacteria</taxon>
        <taxon>Bacillati</taxon>
        <taxon>Actinomycetota</taxon>
        <taxon>Actinomycetes</taxon>
        <taxon>Propionibacteriales</taxon>
        <taxon>Nocardioidaceae</taxon>
        <taxon>Nocardioides</taxon>
    </lineage>
</organism>